<dbReference type="InterPro" id="IPR029062">
    <property type="entry name" value="Class_I_gatase-like"/>
</dbReference>
<dbReference type="Pfam" id="PF08532">
    <property type="entry name" value="Glyco_hydro_42M"/>
    <property type="match status" value="1"/>
</dbReference>
<feature type="domain" description="Beta-galactosidase trimerisation" evidence="1">
    <location>
        <begin position="1"/>
        <end position="132"/>
    </location>
</feature>
<evidence type="ECO:0000313" key="2">
    <source>
        <dbReference type="EMBL" id="AIA91419.1"/>
    </source>
</evidence>
<accession>A0A060C8A1</accession>
<evidence type="ECO:0000259" key="1">
    <source>
        <dbReference type="Pfam" id="PF08532"/>
    </source>
</evidence>
<organism evidence="2">
    <name type="scientific">uncultured Rhodococcus sp</name>
    <dbReference type="NCBI Taxonomy" id="194249"/>
    <lineage>
        <taxon>Bacteria</taxon>
        <taxon>Bacillati</taxon>
        <taxon>Actinomycetota</taxon>
        <taxon>Actinomycetes</taxon>
        <taxon>Mycobacteriales</taxon>
        <taxon>Nocardiaceae</taxon>
        <taxon>Rhodococcus</taxon>
        <taxon>environmental samples</taxon>
    </lineage>
</organism>
<reference evidence="2" key="1">
    <citation type="journal article" date="2013" name="Environ. Microbiol.">
        <title>Seasonally variable intestinal metagenomes of the red palm weevil (Rhynchophorus ferrugineus).</title>
        <authorList>
            <person name="Jia S."/>
            <person name="Zhang X."/>
            <person name="Zhang G."/>
            <person name="Yin A."/>
            <person name="Zhang S."/>
            <person name="Li F."/>
            <person name="Wang L."/>
            <person name="Zhao D."/>
            <person name="Yun Q."/>
            <person name="Tala"/>
            <person name="Wang J."/>
            <person name="Sun G."/>
            <person name="Baabdullah M."/>
            <person name="Yu X."/>
            <person name="Hu S."/>
            <person name="Al-Mssallem I.S."/>
            <person name="Yu J."/>
        </authorList>
    </citation>
    <scope>NUCLEOTIDE SEQUENCE</scope>
</reference>
<dbReference type="InterPro" id="IPR013738">
    <property type="entry name" value="Beta_galactosidase_Trimer"/>
</dbReference>
<dbReference type="GO" id="GO:0004565">
    <property type="term" value="F:beta-galactosidase activity"/>
    <property type="evidence" value="ECO:0007669"/>
    <property type="project" value="InterPro"/>
</dbReference>
<dbReference type="AlphaFoldDB" id="A0A060C8A1"/>
<dbReference type="Gene3D" id="3.40.50.880">
    <property type="match status" value="1"/>
</dbReference>
<dbReference type="SUPFAM" id="SSF52317">
    <property type="entry name" value="Class I glutamine amidotransferase-like"/>
    <property type="match status" value="1"/>
</dbReference>
<name>A0A060C8A1_9NOCA</name>
<dbReference type="GO" id="GO:0005975">
    <property type="term" value="P:carbohydrate metabolic process"/>
    <property type="evidence" value="ECO:0007669"/>
    <property type="project" value="InterPro"/>
</dbReference>
<sequence>TGVVDDSLHAHLGGYPGPLRDLVGVTVREWWPLPDAAAAPGASWERISAAVAPTPSRVAVTSPWGTLGAHLMIEDVAADADPVAVFADGPLTGLPAIATQAVGDGVTWYLACRLDPESLGLVAQEIAMTAGVAPTTAHRAPGWRPSAAGTWCST</sequence>
<protein>
    <submittedName>
        <fullName evidence="2">Glyco_hydro_42M</fullName>
    </submittedName>
</protein>
<proteinExistence type="predicted"/>
<dbReference type="EMBL" id="KF124104">
    <property type="protein sequence ID" value="AIA91419.1"/>
    <property type="molecule type" value="Genomic_DNA"/>
</dbReference>
<feature type="non-terminal residue" evidence="2">
    <location>
        <position position="1"/>
    </location>
</feature>